<evidence type="ECO:0000313" key="6">
    <source>
        <dbReference type="EMBL" id="KAG8092191.1"/>
    </source>
</evidence>
<keyword evidence="2" id="KW-0813">Transport</keyword>
<comment type="caution">
    <text evidence="6">The sequence shown here is derived from an EMBL/GenBank/DDBJ whole genome shotgun (WGS) entry which is preliminary data.</text>
</comment>
<evidence type="ECO:0000256" key="1">
    <source>
        <dbReference type="ARBA" id="ARBA00009707"/>
    </source>
</evidence>
<dbReference type="InterPro" id="IPR033872">
    <property type="entry name" value="nsLTP2"/>
</dbReference>
<dbReference type="PANTHER" id="PTHR33214:SF50">
    <property type="entry name" value="LIPID-TRANSFER PROTEIN 2G, PUTATIVE, EXPRESSED-RELATED"/>
    <property type="match status" value="1"/>
</dbReference>
<dbReference type="PANTHER" id="PTHR33214">
    <property type="entry name" value="BIFUNCTIONAL INHIBITOR/LIPID-TRANSFER PROTEIN/SEED STORAGE 2S ALBUMIN SUPERFAMILY PROTEIN"/>
    <property type="match status" value="1"/>
</dbReference>
<feature type="signal peptide" evidence="4">
    <location>
        <begin position="1"/>
        <end position="27"/>
    </location>
</feature>
<keyword evidence="3" id="KW-0446">Lipid-binding</keyword>
<dbReference type="GO" id="GO:0008289">
    <property type="term" value="F:lipid binding"/>
    <property type="evidence" value="ECO:0007669"/>
    <property type="project" value="UniProtKB-KW"/>
</dbReference>
<dbReference type="GO" id="GO:0006869">
    <property type="term" value="P:lipid transport"/>
    <property type="evidence" value="ECO:0007669"/>
    <property type="project" value="InterPro"/>
</dbReference>
<dbReference type="OrthoDB" id="665742at2759"/>
<dbReference type="Pfam" id="PF00234">
    <property type="entry name" value="Tryp_alpha_amyl"/>
    <property type="match status" value="1"/>
</dbReference>
<feature type="domain" description="Bifunctional inhibitor/plant lipid transfer protein/seed storage helical" evidence="5">
    <location>
        <begin position="31"/>
        <end position="94"/>
    </location>
</feature>
<dbReference type="AlphaFoldDB" id="A0A8J5WM17"/>
<evidence type="ECO:0000256" key="2">
    <source>
        <dbReference type="ARBA" id="ARBA00022448"/>
    </source>
</evidence>
<keyword evidence="7" id="KW-1185">Reference proteome</keyword>
<evidence type="ECO:0000259" key="5">
    <source>
        <dbReference type="Pfam" id="PF00234"/>
    </source>
</evidence>
<dbReference type="InterPro" id="IPR016140">
    <property type="entry name" value="Bifunc_inhib/LTP/seed_store"/>
</dbReference>
<dbReference type="Proteomes" id="UP000729402">
    <property type="component" value="Unassembled WGS sequence"/>
</dbReference>
<evidence type="ECO:0000313" key="7">
    <source>
        <dbReference type="Proteomes" id="UP000729402"/>
    </source>
</evidence>
<evidence type="ECO:0000256" key="4">
    <source>
        <dbReference type="SAM" id="SignalP"/>
    </source>
</evidence>
<proteinExistence type="inferred from homology"/>
<dbReference type="EMBL" id="JAAALK010000080">
    <property type="protein sequence ID" value="KAG8092191.1"/>
    <property type="molecule type" value="Genomic_DNA"/>
</dbReference>
<reference evidence="6" key="1">
    <citation type="journal article" date="2021" name="bioRxiv">
        <title>Whole Genome Assembly and Annotation of Northern Wild Rice, Zizania palustris L., Supports a Whole Genome Duplication in the Zizania Genus.</title>
        <authorList>
            <person name="Haas M."/>
            <person name="Kono T."/>
            <person name="Macchietto M."/>
            <person name="Millas R."/>
            <person name="McGilp L."/>
            <person name="Shao M."/>
            <person name="Duquette J."/>
            <person name="Hirsch C.N."/>
            <person name="Kimball J."/>
        </authorList>
    </citation>
    <scope>NUCLEOTIDE SEQUENCE</scope>
    <source>
        <tissue evidence="6">Fresh leaf tissue</tissue>
    </source>
</reference>
<comment type="similarity">
    <text evidence="1">Belongs to the plant LTP family. B11E subfamily.</text>
</comment>
<dbReference type="CDD" id="cd01959">
    <property type="entry name" value="nsLTP2"/>
    <property type="match status" value="1"/>
</dbReference>
<keyword evidence="4" id="KW-0732">Signal</keyword>
<feature type="chain" id="PRO_5035271506" description="Bifunctional inhibitor/plant lipid transfer protein/seed storage helical domain-containing protein" evidence="4">
    <location>
        <begin position="28"/>
        <end position="94"/>
    </location>
</feature>
<reference evidence="6" key="2">
    <citation type="submission" date="2021-02" db="EMBL/GenBank/DDBJ databases">
        <authorList>
            <person name="Kimball J.A."/>
            <person name="Haas M.W."/>
            <person name="Macchietto M."/>
            <person name="Kono T."/>
            <person name="Duquette J."/>
            <person name="Shao M."/>
        </authorList>
    </citation>
    <scope>NUCLEOTIDE SEQUENCE</scope>
    <source>
        <tissue evidence="6">Fresh leaf tissue</tissue>
    </source>
</reference>
<evidence type="ECO:0000256" key="3">
    <source>
        <dbReference type="ARBA" id="ARBA00023121"/>
    </source>
</evidence>
<gene>
    <name evidence="6" type="ORF">GUJ93_ZPchr0012g21003</name>
</gene>
<protein>
    <recommendedName>
        <fullName evidence="5">Bifunctional inhibitor/plant lipid transfer protein/seed storage helical domain-containing protein</fullName>
    </recommendedName>
</protein>
<accession>A0A8J5WM17</accession>
<organism evidence="6 7">
    <name type="scientific">Zizania palustris</name>
    <name type="common">Northern wild rice</name>
    <dbReference type="NCBI Taxonomy" id="103762"/>
    <lineage>
        <taxon>Eukaryota</taxon>
        <taxon>Viridiplantae</taxon>
        <taxon>Streptophyta</taxon>
        <taxon>Embryophyta</taxon>
        <taxon>Tracheophyta</taxon>
        <taxon>Spermatophyta</taxon>
        <taxon>Magnoliopsida</taxon>
        <taxon>Liliopsida</taxon>
        <taxon>Poales</taxon>
        <taxon>Poaceae</taxon>
        <taxon>BOP clade</taxon>
        <taxon>Oryzoideae</taxon>
        <taxon>Oryzeae</taxon>
        <taxon>Zizaniinae</taxon>
        <taxon>Zizania</taxon>
    </lineage>
</organism>
<sequence>MAKSAAVMVAVMVVAVVVAAMAPAASAQCNAGSLAVCAEAILNGAAPSASCCSNLRAQQGCFCQFARNPLYSGYITSANARKTLNSCRVNIPRC</sequence>
<name>A0A8J5WM17_ZIZPA</name>